<dbReference type="SUPFAM" id="SSF51735">
    <property type="entry name" value="NAD(P)-binding Rossmann-fold domains"/>
    <property type="match status" value="1"/>
</dbReference>
<organism evidence="5 6">
    <name type="scientific">Lunatimonas lonarensis</name>
    <dbReference type="NCBI Taxonomy" id="1232681"/>
    <lineage>
        <taxon>Bacteria</taxon>
        <taxon>Pseudomonadati</taxon>
        <taxon>Bacteroidota</taxon>
        <taxon>Cytophagia</taxon>
        <taxon>Cytophagales</taxon>
        <taxon>Cyclobacteriaceae</taxon>
    </lineage>
</organism>
<dbReference type="Proteomes" id="UP000013909">
    <property type="component" value="Unassembled WGS sequence"/>
</dbReference>
<feature type="domain" description="Gfo/Idh/MocA-like oxidoreductase N-terminal" evidence="3">
    <location>
        <begin position="1"/>
        <end position="118"/>
    </location>
</feature>
<dbReference type="Gene3D" id="3.30.360.10">
    <property type="entry name" value="Dihydrodipicolinate Reductase, domain 2"/>
    <property type="match status" value="1"/>
</dbReference>
<dbReference type="InterPro" id="IPR055170">
    <property type="entry name" value="GFO_IDH_MocA-like_dom"/>
</dbReference>
<sequence>MNIGIIGIGRIGKIHLQNCLTHFRKVKVLGAMNPSQSGRDYAAQMGVPLVTEDATELTSHPDIDAILVCSATDSHAAYVEQAAKAGKALFCEKPLDLSLDRVRQTLALVSDCDVPLMLAFNQRFDPSFAEAKQRIASGDLGRIRSLRLISRDPGPPPIAYIQRSGGMLMDMTIHDFDMARHQLDSEVVEVYAQGANMVSEDIKAAGDIDFASVVLTFANGAIATIENCRETSYGYDQRMEVFGSKGMIRVENPVKTSTLLSSSTGTLGGKNLDFFMDRYAESYRLELAAFFEALASGSPMPATGYDGLKAMEIAEAAMRSIAENRPVRLG</sequence>
<comment type="similarity">
    <text evidence="1">Belongs to the Gfo/Idh/MocA family.</text>
</comment>
<evidence type="ECO:0000259" key="4">
    <source>
        <dbReference type="Pfam" id="PF22725"/>
    </source>
</evidence>
<comment type="caution">
    <text evidence="5">The sequence shown here is derived from an EMBL/GenBank/DDBJ whole genome shotgun (WGS) entry which is preliminary data.</text>
</comment>
<dbReference type="PATRIC" id="fig|1288963.3.peg.829"/>
<dbReference type="GO" id="GO:0016491">
    <property type="term" value="F:oxidoreductase activity"/>
    <property type="evidence" value="ECO:0007669"/>
    <property type="project" value="UniProtKB-KW"/>
</dbReference>
<evidence type="ECO:0000313" key="5">
    <source>
        <dbReference type="EMBL" id="EON78656.1"/>
    </source>
</evidence>
<reference evidence="5 6" key="1">
    <citation type="submission" date="2013-02" db="EMBL/GenBank/DDBJ databases">
        <title>A novel strain isolated from Lonar lake, Maharashtra, India.</title>
        <authorList>
            <person name="Singh A."/>
        </authorList>
    </citation>
    <scope>NUCLEOTIDE SEQUENCE [LARGE SCALE GENOMIC DNA]</scope>
    <source>
        <strain evidence="5 6">AK24</strain>
    </source>
</reference>
<dbReference type="Pfam" id="PF01408">
    <property type="entry name" value="GFO_IDH_MocA"/>
    <property type="match status" value="1"/>
</dbReference>
<evidence type="ECO:0000313" key="6">
    <source>
        <dbReference type="Proteomes" id="UP000013909"/>
    </source>
</evidence>
<dbReference type="Pfam" id="PF22725">
    <property type="entry name" value="GFO_IDH_MocA_C3"/>
    <property type="match status" value="1"/>
</dbReference>
<keyword evidence="2" id="KW-0560">Oxidoreductase</keyword>
<dbReference type="PANTHER" id="PTHR42840:SF3">
    <property type="entry name" value="BINDING ROSSMANN FOLD OXIDOREDUCTASE, PUTATIVE (AFU_ORTHOLOGUE AFUA_2G10240)-RELATED"/>
    <property type="match status" value="1"/>
</dbReference>
<dbReference type="InterPro" id="IPR036291">
    <property type="entry name" value="NAD(P)-bd_dom_sf"/>
</dbReference>
<dbReference type="EMBL" id="AQHR01000025">
    <property type="protein sequence ID" value="EON78656.1"/>
    <property type="molecule type" value="Genomic_DNA"/>
</dbReference>
<proteinExistence type="inferred from homology"/>
<keyword evidence="6" id="KW-1185">Reference proteome</keyword>
<dbReference type="Gene3D" id="3.40.50.720">
    <property type="entry name" value="NAD(P)-binding Rossmann-like Domain"/>
    <property type="match status" value="1"/>
</dbReference>
<gene>
    <name evidence="5" type="ORF">ADIS_0830</name>
</gene>
<protein>
    <submittedName>
        <fullName evidence="5">Myo-inositol 2-dehydrogenase</fullName>
    </submittedName>
</protein>
<evidence type="ECO:0000259" key="3">
    <source>
        <dbReference type="Pfam" id="PF01408"/>
    </source>
</evidence>
<dbReference type="PANTHER" id="PTHR42840">
    <property type="entry name" value="NAD(P)-BINDING ROSSMANN-FOLD SUPERFAMILY PROTEIN-RELATED"/>
    <property type="match status" value="1"/>
</dbReference>
<dbReference type="NCBIfam" id="TIGR04380">
    <property type="entry name" value="myo_inos_iolG"/>
    <property type="match status" value="1"/>
</dbReference>
<accession>R7ZWY7</accession>
<dbReference type="GO" id="GO:0000166">
    <property type="term" value="F:nucleotide binding"/>
    <property type="evidence" value="ECO:0007669"/>
    <property type="project" value="InterPro"/>
</dbReference>
<dbReference type="InterPro" id="IPR000683">
    <property type="entry name" value="Gfo/Idh/MocA-like_OxRdtase_N"/>
</dbReference>
<dbReference type="InterPro" id="IPR030827">
    <property type="entry name" value="Myo_inos_IolG"/>
</dbReference>
<dbReference type="RefSeq" id="WP_010852978.1">
    <property type="nucleotide sequence ID" value="NZ_AQHR01000025.1"/>
</dbReference>
<dbReference type="SUPFAM" id="SSF55347">
    <property type="entry name" value="Glyceraldehyde-3-phosphate dehydrogenase-like, C-terminal domain"/>
    <property type="match status" value="1"/>
</dbReference>
<evidence type="ECO:0000256" key="2">
    <source>
        <dbReference type="ARBA" id="ARBA00023002"/>
    </source>
</evidence>
<dbReference type="AlphaFoldDB" id="R7ZWY7"/>
<name>R7ZWY7_9BACT</name>
<dbReference type="STRING" id="1232681.ADIS_0830"/>
<evidence type="ECO:0000256" key="1">
    <source>
        <dbReference type="ARBA" id="ARBA00010928"/>
    </source>
</evidence>
<feature type="domain" description="GFO/IDH/MocA-like oxidoreductase" evidence="4">
    <location>
        <begin position="128"/>
        <end position="249"/>
    </location>
</feature>
<dbReference type="OrthoDB" id="9781031at2"/>